<gene>
    <name evidence="1" type="ORF">FRD01_09470</name>
</gene>
<evidence type="ECO:0000313" key="2">
    <source>
        <dbReference type="Proteomes" id="UP000321595"/>
    </source>
</evidence>
<dbReference type="EMBL" id="CP042467">
    <property type="protein sequence ID" value="QED27464.1"/>
    <property type="molecule type" value="Genomic_DNA"/>
</dbReference>
<keyword evidence="2" id="KW-1185">Reference proteome</keyword>
<organism evidence="1 2">
    <name type="scientific">Microvenator marinus</name>
    <dbReference type="NCBI Taxonomy" id="2600177"/>
    <lineage>
        <taxon>Bacteria</taxon>
        <taxon>Deltaproteobacteria</taxon>
        <taxon>Bradymonadales</taxon>
        <taxon>Microvenatoraceae</taxon>
        <taxon>Microvenator</taxon>
    </lineage>
</organism>
<dbReference type="OrthoDB" id="4380123at2"/>
<proteinExistence type="predicted"/>
<protein>
    <submittedName>
        <fullName evidence="1">NRDE family protein</fullName>
    </submittedName>
</protein>
<accession>A0A5B8XPJ5</accession>
<dbReference type="Gene3D" id="3.60.60.10">
    <property type="entry name" value="Penicillin V Acylase, Chain A"/>
    <property type="match status" value="1"/>
</dbReference>
<name>A0A5B8XPJ5_9DELT</name>
<dbReference type="Proteomes" id="UP000321595">
    <property type="component" value="Chromosome"/>
</dbReference>
<dbReference type="Pfam" id="PF05742">
    <property type="entry name" value="TANGO2"/>
    <property type="match status" value="1"/>
</dbReference>
<reference evidence="1 2" key="1">
    <citation type="submission" date="2019-08" db="EMBL/GenBank/DDBJ databases">
        <authorList>
            <person name="Liang Q."/>
        </authorList>
    </citation>
    <scope>NUCLEOTIDE SEQUENCE [LARGE SCALE GENOMIC DNA]</scope>
    <source>
        <strain evidence="1 2">V1718</strain>
    </source>
</reference>
<evidence type="ECO:0000313" key="1">
    <source>
        <dbReference type="EMBL" id="QED27464.1"/>
    </source>
</evidence>
<dbReference type="KEGG" id="bbae:FRD01_09470"/>
<dbReference type="InterPro" id="IPR008551">
    <property type="entry name" value="TANGO2"/>
</dbReference>
<dbReference type="AlphaFoldDB" id="A0A5B8XPJ5"/>
<dbReference type="PANTHER" id="PTHR17985">
    <property type="entry name" value="SER/THR-RICH PROTEIN T10 IN DGCR REGION"/>
    <property type="match status" value="1"/>
</dbReference>
<sequence length="238" mass="26486">MCSVVIRLENGSEPSLWLAANRDENLDRASAPSQLRDFGGTRVLAPVDLVAGGTWIGINEFGLLVAITNRFMEGRRTDLRSRGELVKTALKFDSSKAAASWMRSVDPRDYNPFHLIAADLSGINLLVGRHDAPEIQHFDGGIVAVTERSFSSHEDMRVDYLSRKIAEAKHLSDMKAAMSEHRSMDFGMPKIHVPEINYGSRSSWLLKLGASNELWITEKPPQRDGYENFSESLDALLA</sequence>
<dbReference type="RefSeq" id="WP_146959149.1">
    <property type="nucleotide sequence ID" value="NZ_CP042467.1"/>
</dbReference>
<dbReference type="PANTHER" id="PTHR17985:SF8">
    <property type="entry name" value="TRANSPORT AND GOLGI ORGANIZATION PROTEIN 2 HOMOLOG"/>
    <property type="match status" value="1"/>
</dbReference>